<dbReference type="InterPro" id="IPR020843">
    <property type="entry name" value="ER"/>
</dbReference>
<protein>
    <recommendedName>
        <fullName evidence="1">Enoyl reductase (ER) domain-containing protein</fullName>
    </recommendedName>
</protein>
<dbReference type="Gene3D" id="3.90.180.10">
    <property type="entry name" value="Medium-chain alcohol dehydrogenases, catalytic domain"/>
    <property type="match status" value="1"/>
</dbReference>
<evidence type="ECO:0000259" key="1">
    <source>
        <dbReference type="SMART" id="SM00829"/>
    </source>
</evidence>
<reference evidence="2" key="1">
    <citation type="submission" date="2014-12" db="EMBL/GenBank/DDBJ databases">
        <title>Genome Sequence of Valsa Canker Pathogens Uncovers a Specific Adaption of Colonization on Woody Bark.</title>
        <authorList>
            <person name="Yin Z."/>
            <person name="Liu H."/>
            <person name="Gao X."/>
            <person name="Li Z."/>
            <person name="Song N."/>
            <person name="Ke X."/>
            <person name="Dai Q."/>
            <person name="Wu Y."/>
            <person name="Sun Y."/>
            <person name="Xu J.-R."/>
            <person name="Kang Z.K."/>
            <person name="Wang L."/>
            <person name="Huang L."/>
        </authorList>
    </citation>
    <scope>NUCLEOTIDE SEQUENCE [LARGE SCALE GENOMIC DNA]</scope>
    <source>
        <strain evidence="2">03-8</strain>
    </source>
</reference>
<name>A0A194VL23_CYTMA</name>
<dbReference type="Proteomes" id="UP000078559">
    <property type="component" value="Chromosome 1"/>
</dbReference>
<keyword evidence="3" id="KW-1185">Reference proteome</keyword>
<dbReference type="InterPro" id="IPR011032">
    <property type="entry name" value="GroES-like_sf"/>
</dbReference>
<accession>A0A194VL23</accession>
<organism evidence="2 3">
    <name type="scientific">Cytospora mali</name>
    <name type="common">Apple Valsa canker fungus</name>
    <name type="synonym">Valsa mali</name>
    <dbReference type="NCBI Taxonomy" id="578113"/>
    <lineage>
        <taxon>Eukaryota</taxon>
        <taxon>Fungi</taxon>
        <taxon>Dikarya</taxon>
        <taxon>Ascomycota</taxon>
        <taxon>Pezizomycotina</taxon>
        <taxon>Sordariomycetes</taxon>
        <taxon>Sordariomycetidae</taxon>
        <taxon>Diaporthales</taxon>
        <taxon>Cytosporaceae</taxon>
        <taxon>Cytospora</taxon>
    </lineage>
</organism>
<dbReference type="InterPro" id="IPR050700">
    <property type="entry name" value="YIM1/Zinc_Alcohol_DH_Fams"/>
</dbReference>
<dbReference type="InterPro" id="IPR013154">
    <property type="entry name" value="ADH-like_N"/>
</dbReference>
<dbReference type="Pfam" id="PF13602">
    <property type="entry name" value="ADH_zinc_N_2"/>
    <property type="match status" value="1"/>
</dbReference>
<dbReference type="SUPFAM" id="SSF51735">
    <property type="entry name" value="NAD(P)-binding Rossmann-fold domains"/>
    <property type="match status" value="1"/>
</dbReference>
<dbReference type="OrthoDB" id="201656at2759"/>
<dbReference type="SMART" id="SM00829">
    <property type="entry name" value="PKS_ER"/>
    <property type="match status" value="1"/>
</dbReference>
<dbReference type="GO" id="GO:0016491">
    <property type="term" value="F:oxidoreductase activity"/>
    <property type="evidence" value="ECO:0007669"/>
    <property type="project" value="InterPro"/>
</dbReference>
<evidence type="ECO:0000313" key="3">
    <source>
        <dbReference type="Proteomes" id="UP000078559"/>
    </source>
</evidence>
<proteinExistence type="predicted"/>
<dbReference type="Gene3D" id="3.40.50.720">
    <property type="entry name" value="NAD(P)-binding Rossmann-like Domain"/>
    <property type="match status" value="1"/>
</dbReference>
<dbReference type="EMBL" id="CM003098">
    <property type="protein sequence ID" value="KUI64663.1"/>
    <property type="molecule type" value="Genomic_DNA"/>
</dbReference>
<feature type="domain" description="Enoyl reductase (ER)" evidence="1">
    <location>
        <begin position="23"/>
        <end position="352"/>
    </location>
</feature>
<dbReference type="InterPro" id="IPR036291">
    <property type="entry name" value="NAD(P)-bd_dom_sf"/>
</dbReference>
<dbReference type="GO" id="GO:0005739">
    <property type="term" value="C:mitochondrion"/>
    <property type="evidence" value="ECO:0007669"/>
    <property type="project" value="TreeGrafter"/>
</dbReference>
<gene>
    <name evidence="2" type="ORF">VM1G_00778</name>
</gene>
<dbReference type="AlphaFoldDB" id="A0A194VL23"/>
<dbReference type="Pfam" id="PF08240">
    <property type="entry name" value="ADH_N"/>
    <property type="match status" value="1"/>
</dbReference>
<dbReference type="PANTHER" id="PTHR11695">
    <property type="entry name" value="ALCOHOL DEHYDROGENASE RELATED"/>
    <property type="match status" value="1"/>
</dbReference>
<dbReference type="CDD" id="cd08267">
    <property type="entry name" value="MDR1"/>
    <property type="match status" value="1"/>
</dbReference>
<dbReference type="PANTHER" id="PTHR11695:SF294">
    <property type="entry name" value="RETICULON-4-INTERACTING PROTEIN 1, MITOCHONDRIAL"/>
    <property type="match status" value="1"/>
</dbReference>
<evidence type="ECO:0000313" key="2">
    <source>
        <dbReference type="EMBL" id="KUI64663.1"/>
    </source>
</evidence>
<dbReference type="SMR" id="A0A194VL23"/>
<dbReference type="SUPFAM" id="SSF50129">
    <property type="entry name" value="GroES-like"/>
    <property type="match status" value="1"/>
</dbReference>
<sequence length="356" mass="37725">MAATTEAWPQTTQAWIYNGASAGLDKSLQLHTDTAPPPKALLGRESILVRVSYMSLNPADYKLAELGLLARALITPPASPGMDYSGIVVSVGSNVTAYKPGQSVFGRIEPTKFGTLAEYIVVKNGEGLALAPEGFEEKMDQLACVGTCGLTALQSIQPYVPGTGSVKGEKIFINGGSGGTGTFGIQIAKTLGLHVTVSCSGANAELCRSLGADEIIDYKTENISEVLKNKGKVFTLVVDNVGYTPAGQQDLYTAADEYLTEDGHFIQVGGGASAQQIKSAVTRSLMPAFLGGGKRNFKMIMTKQSHEGLARIGDWIKEGKVKPVIDEEFAFENAPAAYEKLKTGRARGKIVVKVTK</sequence>